<name>A0ACB9C056_ARCLA</name>
<evidence type="ECO:0000313" key="2">
    <source>
        <dbReference type="Proteomes" id="UP001055879"/>
    </source>
</evidence>
<reference evidence="1 2" key="2">
    <citation type="journal article" date="2022" name="Mol. Ecol. Resour.">
        <title>The genomes of chicory, endive, great burdock and yacon provide insights into Asteraceae paleo-polyploidization history and plant inulin production.</title>
        <authorList>
            <person name="Fan W."/>
            <person name="Wang S."/>
            <person name="Wang H."/>
            <person name="Wang A."/>
            <person name="Jiang F."/>
            <person name="Liu H."/>
            <person name="Zhao H."/>
            <person name="Xu D."/>
            <person name="Zhang Y."/>
        </authorList>
    </citation>
    <scope>NUCLEOTIDE SEQUENCE [LARGE SCALE GENOMIC DNA]</scope>
    <source>
        <strain evidence="2">cv. Niubang</strain>
    </source>
</reference>
<reference evidence="2" key="1">
    <citation type="journal article" date="2022" name="Mol. Ecol. Resour.">
        <title>The genomes of chicory, endive, great burdock and yacon provide insights into Asteraceae palaeo-polyploidization history and plant inulin production.</title>
        <authorList>
            <person name="Fan W."/>
            <person name="Wang S."/>
            <person name="Wang H."/>
            <person name="Wang A."/>
            <person name="Jiang F."/>
            <person name="Liu H."/>
            <person name="Zhao H."/>
            <person name="Xu D."/>
            <person name="Zhang Y."/>
        </authorList>
    </citation>
    <scope>NUCLEOTIDE SEQUENCE [LARGE SCALE GENOMIC DNA]</scope>
    <source>
        <strain evidence="2">cv. Niubang</strain>
    </source>
</reference>
<accession>A0ACB9C056</accession>
<sequence length="73" mass="7973">MILGAAAFQIVLGEIQTFSDVIQTYSDVFSRGSDALERIHHQLQFLFLACCVGVALWCCFLLVNMLSSAVACS</sequence>
<gene>
    <name evidence="1" type="ORF">L6452_16300</name>
</gene>
<organism evidence="1 2">
    <name type="scientific">Arctium lappa</name>
    <name type="common">Greater burdock</name>
    <name type="synonym">Lappa major</name>
    <dbReference type="NCBI Taxonomy" id="4217"/>
    <lineage>
        <taxon>Eukaryota</taxon>
        <taxon>Viridiplantae</taxon>
        <taxon>Streptophyta</taxon>
        <taxon>Embryophyta</taxon>
        <taxon>Tracheophyta</taxon>
        <taxon>Spermatophyta</taxon>
        <taxon>Magnoliopsida</taxon>
        <taxon>eudicotyledons</taxon>
        <taxon>Gunneridae</taxon>
        <taxon>Pentapetalae</taxon>
        <taxon>asterids</taxon>
        <taxon>campanulids</taxon>
        <taxon>Asterales</taxon>
        <taxon>Asteraceae</taxon>
        <taxon>Carduoideae</taxon>
        <taxon>Cardueae</taxon>
        <taxon>Arctiinae</taxon>
        <taxon>Arctium</taxon>
    </lineage>
</organism>
<proteinExistence type="predicted"/>
<keyword evidence="2" id="KW-1185">Reference proteome</keyword>
<evidence type="ECO:0000313" key="1">
    <source>
        <dbReference type="EMBL" id="KAI3727682.1"/>
    </source>
</evidence>
<dbReference type="Proteomes" id="UP001055879">
    <property type="component" value="Linkage Group LG05"/>
</dbReference>
<dbReference type="EMBL" id="CM042051">
    <property type="protein sequence ID" value="KAI3727682.1"/>
    <property type="molecule type" value="Genomic_DNA"/>
</dbReference>
<comment type="caution">
    <text evidence="1">The sequence shown here is derived from an EMBL/GenBank/DDBJ whole genome shotgun (WGS) entry which is preliminary data.</text>
</comment>
<protein>
    <submittedName>
        <fullName evidence="1">Uncharacterized protein</fullName>
    </submittedName>
</protein>